<dbReference type="Gene3D" id="1.10.150.50">
    <property type="entry name" value="Transcription Factor, Ets-1"/>
    <property type="match status" value="1"/>
</dbReference>
<reference evidence="3" key="2">
    <citation type="submission" date="2024-04" db="EMBL/GenBank/DDBJ databases">
        <authorList>
            <person name="Chen Y."/>
            <person name="Shah S."/>
            <person name="Dougan E. K."/>
            <person name="Thang M."/>
            <person name="Chan C."/>
        </authorList>
    </citation>
    <scope>NUCLEOTIDE SEQUENCE [LARGE SCALE GENOMIC DNA]</scope>
</reference>
<dbReference type="PROSITE" id="PS50105">
    <property type="entry name" value="SAM_DOMAIN"/>
    <property type="match status" value="1"/>
</dbReference>
<dbReference type="EMBL" id="CAMXCT030006718">
    <property type="protein sequence ID" value="CAL4806181.1"/>
    <property type="molecule type" value="Genomic_DNA"/>
</dbReference>
<sequence>MGISAAQKEVEQIKRERLQGFSGSSNYVEKLGASLDCLIRFLDDLYDCTTLDALADMYNCEVDDLWASTDEAVNHGRVERWNAIKMHFAPEYQNMKKQIQRAFPDEAGAGVYKRCPYCMEVYVKPLGCDFGTTCGNSVGGADTVPYTYFYNSDTLEFKVLSKTRDERAAILSESHAASSIQTLGGTSLEWMASKWRKAYRKVAAILSFSPDGSEESADLNFKEKDTSKAVVQKRGCGAAVRWETMPCLTRDELVAFGLVPDYLVPDYVPLEPCKMTLDPNGVEAVISWLDKLQLGQYKRAFKENSVDKDVLLSLTEDDLQTDFGVQNKYHVRKIILQRGQL</sequence>
<dbReference type="EMBL" id="CAMXCT020006718">
    <property type="protein sequence ID" value="CAL1172244.1"/>
    <property type="molecule type" value="Genomic_DNA"/>
</dbReference>
<evidence type="ECO:0000313" key="2">
    <source>
        <dbReference type="EMBL" id="CAI4018869.1"/>
    </source>
</evidence>
<dbReference type="SMART" id="SM00454">
    <property type="entry name" value="SAM"/>
    <property type="match status" value="1"/>
</dbReference>
<organism evidence="2">
    <name type="scientific">Cladocopium goreaui</name>
    <dbReference type="NCBI Taxonomy" id="2562237"/>
    <lineage>
        <taxon>Eukaryota</taxon>
        <taxon>Sar</taxon>
        <taxon>Alveolata</taxon>
        <taxon>Dinophyceae</taxon>
        <taxon>Suessiales</taxon>
        <taxon>Symbiodiniaceae</taxon>
        <taxon>Cladocopium</taxon>
    </lineage>
</organism>
<dbReference type="Pfam" id="PF07647">
    <property type="entry name" value="SAM_2"/>
    <property type="match status" value="1"/>
</dbReference>
<dbReference type="OrthoDB" id="8954335at2759"/>
<evidence type="ECO:0000259" key="1">
    <source>
        <dbReference type="PROSITE" id="PS50105"/>
    </source>
</evidence>
<evidence type="ECO:0000313" key="3">
    <source>
        <dbReference type="EMBL" id="CAL1172244.1"/>
    </source>
</evidence>
<dbReference type="InterPro" id="IPR013761">
    <property type="entry name" value="SAM/pointed_sf"/>
</dbReference>
<gene>
    <name evidence="2" type="ORF">C1SCF055_LOCUS43404</name>
</gene>
<comment type="caution">
    <text evidence="2">The sequence shown here is derived from an EMBL/GenBank/DDBJ whole genome shotgun (WGS) entry which is preliminary data.</text>
</comment>
<feature type="domain" description="SAM" evidence="1">
    <location>
        <begin position="280"/>
        <end position="341"/>
    </location>
</feature>
<proteinExistence type="predicted"/>
<dbReference type="Proteomes" id="UP001152797">
    <property type="component" value="Unassembled WGS sequence"/>
</dbReference>
<reference evidence="2" key="1">
    <citation type="submission" date="2022-10" db="EMBL/GenBank/DDBJ databases">
        <authorList>
            <person name="Chen Y."/>
            <person name="Dougan E. K."/>
            <person name="Chan C."/>
            <person name="Rhodes N."/>
            <person name="Thang M."/>
        </authorList>
    </citation>
    <scope>NUCLEOTIDE SEQUENCE</scope>
</reference>
<accession>A0A9P1GPW5</accession>
<dbReference type="SUPFAM" id="SSF47769">
    <property type="entry name" value="SAM/Pointed domain"/>
    <property type="match status" value="1"/>
</dbReference>
<protein>
    <recommendedName>
        <fullName evidence="1">SAM domain-containing protein</fullName>
    </recommendedName>
</protein>
<dbReference type="EMBL" id="CAMXCT010006718">
    <property type="protein sequence ID" value="CAI4018869.1"/>
    <property type="molecule type" value="Genomic_DNA"/>
</dbReference>
<name>A0A9P1GPW5_9DINO</name>
<dbReference type="AlphaFoldDB" id="A0A9P1GPW5"/>
<evidence type="ECO:0000313" key="4">
    <source>
        <dbReference type="Proteomes" id="UP001152797"/>
    </source>
</evidence>
<dbReference type="CDD" id="cd09487">
    <property type="entry name" value="SAM_superfamily"/>
    <property type="match status" value="1"/>
</dbReference>
<keyword evidence="4" id="KW-1185">Reference proteome</keyword>
<dbReference type="InterPro" id="IPR001660">
    <property type="entry name" value="SAM"/>
</dbReference>